<dbReference type="InterPro" id="IPR012675">
    <property type="entry name" value="Beta-grasp_dom_sf"/>
</dbReference>
<dbReference type="NCBIfam" id="TIGR01682">
    <property type="entry name" value="moaD"/>
    <property type="match status" value="1"/>
</dbReference>
<dbReference type="RefSeq" id="WP_184114124.1">
    <property type="nucleotide sequence ID" value="NZ_JACHNY010000003.1"/>
</dbReference>
<dbReference type="InterPro" id="IPR016155">
    <property type="entry name" value="Mopterin_synth/thiamin_S_b"/>
</dbReference>
<organism evidence="1 2">
    <name type="scientific">Sphingomonas abaci</name>
    <dbReference type="NCBI Taxonomy" id="237611"/>
    <lineage>
        <taxon>Bacteria</taxon>
        <taxon>Pseudomonadati</taxon>
        <taxon>Pseudomonadota</taxon>
        <taxon>Alphaproteobacteria</taxon>
        <taxon>Sphingomonadales</taxon>
        <taxon>Sphingomonadaceae</taxon>
        <taxon>Sphingomonas</taxon>
    </lineage>
</organism>
<accession>A0A7W7EXM4</accession>
<gene>
    <name evidence="1" type="ORF">GGQ96_002011</name>
</gene>
<dbReference type="Pfam" id="PF02597">
    <property type="entry name" value="ThiS"/>
    <property type="match status" value="1"/>
</dbReference>
<dbReference type="CDD" id="cd00754">
    <property type="entry name" value="Ubl_MoaD"/>
    <property type="match status" value="1"/>
</dbReference>
<comment type="caution">
    <text evidence="1">The sequence shown here is derived from an EMBL/GenBank/DDBJ whole genome shotgun (WGS) entry which is preliminary data.</text>
</comment>
<dbReference type="Proteomes" id="UP000574769">
    <property type="component" value="Unassembled WGS sequence"/>
</dbReference>
<keyword evidence="2" id="KW-1185">Reference proteome</keyword>
<proteinExistence type="predicted"/>
<reference evidence="1 2" key="1">
    <citation type="submission" date="2020-08" db="EMBL/GenBank/DDBJ databases">
        <title>Genomic Encyclopedia of Type Strains, Phase IV (KMG-IV): sequencing the most valuable type-strain genomes for metagenomic binning, comparative biology and taxonomic classification.</title>
        <authorList>
            <person name="Goeker M."/>
        </authorList>
    </citation>
    <scope>NUCLEOTIDE SEQUENCE [LARGE SCALE GENOMIC DNA]</scope>
    <source>
        <strain evidence="1 2">DSM 15867</strain>
    </source>
</reference>
<evidence type="ECO:0000313" key="1">
    <source>
        <dbReference type="EMBL" id="MBB4617883.1"/>
    </source>
</evidence>
<name>A0A7W7EXM4_9SPHN</name>
<dbReference type="InterPro" id="IPR003749">
    <property type="entry name" value="ThiS/MoaD-like"/>
</dbReference>
<dbReference type="EMBL" id="JACHNY010000003">
    <property type="protein sequence ID" value="MBB4617883.1"/>
    <property type="molecule type" value="Genomic_DNA"/>
</dbReference>
<dbReference type="Gene3D" id="3.10.20.30">
    <property type="match status" value="1"/>
</dbReference>
<dbReference type="AlphaFoldDB" id="A0A7W7EXM4"/>
<sequence>MELLYFAWVRETVGLGHQQVTPPDHVATVADLLDWLAADSDAHRAAFADRARLRAAVDQQFLPLDASVAGAREVAIFPPVTGG</sequence>
<protein>
    <submittedName>
        <fullName evidence="1">Molybdopterin synthase sulfur carrier subunit</fullName>
    </submittedName>
</protein>
<dbReference type="SUPFAM" id="SSF54285">
    <property type="entry name" value="MoaD/ThiS"/>
    <property type="match status" value="1"/>
</dbReference>
<evidence type="ECO:0000313" key="2">
    <source>
        <dbReference type="Proteomes" id="UP000574769"/>
    </source>
</evidence>